<organism evidence="1 2">
    <name type="scientific">Eumeta variegata</name>
    <name type="common">Bagworm moth</name>
    <name type="synonym">Eumeta japonica</name>
    <dbReference type="NCBI Taxonomy" id="151549"/>
    <lineage>
        <taxon>Eukaryota</taxon>
        <taxon>Metazoa</taxon>
        <taxon>Ecdysozoa</taxon>
        <taxon>Arthropoda</taxon>
        <taxon>Hexapoda</taxon>
        <taxon>Insecta</taxon>
        <taxon>Pterygota</taxon>
        <taxon>Neoptera</taxon>
        <taxon>Endopterygota</taxon>
        <taxon>Lepidoptera</taxon>
        <taxon>Glossata</taxon>
        <taxon>Ditrysia</taxon>
        <taxon>Tineoidea</taxon>
        <taxon>Psychidae</taxon>
        <taxon>Oiketicinae</taxon>
        <taxon>Eumeta</taxon>
    </lineage>
</organism>
<comment type="caution">
    <text evidence="1">The sequence shown here is derived from an EMBL/GenBank/DDBJ whole genome shotgun (WGS) entry which is preliminary data.</text>
</comment>
<evidence type="ECO:0000313" key="2">
    <source>
        <dbReference type="Proteomes" id="UP000299102"/>
    </source>
</evidence>
<accession>A0A4C1YUD4</accession>
<gene>
    <name evidence="1" type="ORF">EVAR_89558_1</name>
</gene>
<reference evidence="1 2" key="1">
    <citation type="journal article" date="2019" name="Commun. Biol.">
        <title>The bagworm genome reveals a unique fibroin gene that provides high tensile strength.</title>
        <authorList>
            <person name="Kono N."/>
            <person name="Nakamura H."/>
            <person name="Ohtoshi R."/>
            <person name="Tomita M."/>
            <person name="Numata K."/>
            <person name="Arakawa K."/>
        </authorList>
    </citation>
    <scope>NUCLEOTIDE SEQUENCE [LARGE SCALE GENOMIC DNA]</scope>
</reference>
<protein>
    <submittedName>
        <fullName evidence="1">Uncharacterized protein</fullName>
    </submittedName>
</protein>
<keyword evidence="2" id="KW-1185">Reference proteome</keyword>
<dbReference type="Proteomes" id="UP000299102">
    <property type="component" value="Unassembled WGS sequence"/>
</dbReference>
<dbReference type="EMBL" id="BGZK01001353">
    <property type="protein sequence ID" value="GBP77905.1"/>
    <property type="molecule type" value="Genomic_DNA"/>
</dbReference>
<sequence>MYAIRIEREANEYDMVKDGEVERKQGRIYYGIGPKIYQKRMNATPGDIISLWVNRRPLMRASTRRDDLRRVAGGRRRTERS</sequence>
<evidence type="ECO:0000313" key="1">
    <source>
        <dbReference type="EMBL" id="GBP77905.1"/>
    </source>
</evidence>
<name>A0A4C1YUD4_EUMVA</name>
<dbReference type="AlphaFoldDB" id="A0A4C1YUD4"/>
<proteinExistence type="predicted"/>